<comment type="cofactor">
    <cofactor evidence="1">
        <name>Zn(2+)</name>
        <dbReference type="ChEBI" id="CHEBI:29105"/>
    </cofactor>
</comment>
<dbReference type="AlphaFoldDB" id="A0A9D9ISR4"/>
<dbReference type="Gene3D" id="3.30.70.360">
    <property type="match status" value="1"/>
</dbReference>
<dbReference type="InterPro" id="IPR002933">
    <property type="entry name" value="Peptidase_M20"/>
</dbReference>
<reference evidence="7" key="2">
    <citation type="journal article" date="2021" name="PeerJ">
        <title>Extensive microbial diversity within the chicken gut microbiome revealed by metagenomics and culture.</title>
        <authorList>
            <person name="Gilroy R."/>
            <person name="Ravi A."/>
            <person name="Getino M."/>
            <person name="Pursley I."/>
            <person name="Horton D.L."/>
            <person name="Alikhan N.F."/>
            <person name="Baker D."/>
            <person name="Gharbi K."/>
            <person name="Hall N."/>
            <person name="Watson M."/>
            <person name="Adriaenssens E.M."/>
            <person name="Foster-Nyarko E."/>
            <person name="Jarju S."/>
            <person name="Secka A."/>
            <person name="Antonio M."/>
            <person name="Oren A."/>
            <person name="Chaudhuri R.R."/>
            <person name="La Ragione R."/>
            <person name="Hildebrand F."/>
            <person name="Pallen M.J."/>
        </authorList>
    </citation>
    <scope>NUCLEOTIDE SEQUENCE</scope>
    <source>
        <strain evidence="7">2478</strain>
    </source>
</reference>
<evidence type="ECO:0000313" key="7">
    <source>
        <dbReference type="EMBL" id="MBO8477399.1"/>
    </source>
</evidence>
<dbReference type="Pfam" id="PF07687">
    <property type="entry name" value="M20_dimer"/>
    <property type="match status" value="1"/>
</dbReference>
<dbReference type="GO" id="GO:0016787">
    <property type="term" value="F:hydrolase activity"/>
    <property type="evidence" value="ECO:0007669"/>
    <property type="project" value="UniProtKB-KW"/>
</dbReference>
<keyword evidence="4" id="KW-0378">Hydrolase</keyword>
<comment type="caution">
    <text evidence="7">The sequence shown here is derived from an EMBL/GenBank/DDBJ whole genome shotgun (WGS) entry which is preliminary data.</text>
</comment>
<dbReference type="SUPFAM" id="SSF55031">
    <property type="entry name" value="Bacterial exopeptidase dimerisation domain"/>
    <property type="match status" value="1"/>
</dbReference>
<proteinExistence type="inferred from homology"/>
<evidence type="ECO:0000256" key="1">
    <source>
        <dbReference type="ARBA" id="ARBA00001947"/>
    </source>
</evidence>
<evidence type="ECO:0000313" key="8">
    <source>
        <dbReference type="Proteomes" id="UP000823771"/>
    </source>
</evidence>
<feature type="domain" description="Peptidase M20 dimerisation" evidence="6">
    <location>
        <begin position="170"/>
        <end position="254"/>
    </location>
</feature>
<dbReference type="EMBL" id="JADILZ010000009">
    <property type="protein sequence ID" value="MBO8477399.1"/>
    <property type="molecule type" value="Genomic_DNA"/>
</dbReference>
<dbReference type="Proteomes" id="UP000823771">
    <property type="component" value="Unassembled WGS sequence"/>
</dbReference>
<gene>
    <name evidence="7" type="ORF">IAB80_00625</name>
</gene>
<keyword evidence="5" id="KW-0862">Zinc</keyword>
<dbReference type="SUPFAM" id="SSF53187">
    <property type="entry name" value="Zn-dependent exopeptidases"/>
    <property type="match status" value="1"/>
</dbReference>
<dbReference type="PANTHER" id="PTHR43808">
    <property type="entry name" value="ACETYLORNITHINE DEACETYLASE"/>
    <property type="match status" value="1"/>
</dbReference>
<evidence type="ECO:0000256" key="3">
    <source>
        <dbReference type="ARBA" id="ARBA00022723"/>
    </source>
</evidence>
<dbReference type="InterPro" id="IPR050072">
    <property type="entry name" value="Peptidase_M20A"/>
</dbReference>
<dbReference type="InterPro" id="IPR036264">
    <property type="entry name" value="Bact_exopeptidase_dim_dom"/>
</dbReference>
<dbReference type="PANTHER" id="PTHR43808:SF8">
    <property type="entry name" value="PEPTIDASE M20 DIMERISATION DOMAIN-CONTAINING PROTEIN"/>
    <property type="match status" value="1"/>
</dbReference>
<dbReference type="Pfam" id="PF01546">
    <property type="entry name" value="Peptidase_M20"/>
    <property type="match status" value="1"/>
</dbReference>
<dbReference type="InterPro" id="IPR011650">
    <property type="entry name" value="Peptidase_M20_dimer"/>
</dbReference>
<comment type="similarity">
    <text evidence="2">Belongs to the peptidase M20A family.</text>
</comment>
<evidence type="ECO:0000259" key="6">
    <source>
        <dbReference type="Pfam" id="PF07687"/>
    </source>
</evidence>
<protein>
    <submittedName>
        <fullName evidence="7">M20/M25/M40 family metallo-hydrolase</fullName>
    </submittedName>
</protein>
<dbReference type="Gene3D" id="3.40.630.10">
    <property type="entry name" value="Zn peptidases"/>
    <property type="match status" value="1"/>
</dbReference>
<evidence type="ECO:0000256" key="4">
    <source>
        <dbReference type="ARBA" id="ARBA00022801"/>
    </source>
</evidence>
<accession>A0A9D9ISR4</accession>
<name>A0A9D9ISR4_9BACT</name>
<evidence type="ECO:0000256" key="2">
    <source>
        <dbReference type="ARBA" id="ARBA00006247"/>
    </source>
</evidence>
<organism evidence="7 8">
    <name type="scientific">Candidatus Cryptobacteroides excrementipullorum</name>
    <dbReference type="NCBI Taxonomy" id="2840761"/>
    <lineage>
        <taxon>Bacteria</taxon>
        <taxon>Pseudomonadati</taxon>
        <taxon>Bacteroidota</taxon>
        <taxon>Bacteroidia</taxon>
        <taxon>Bacteroidales</taxon>
        <taxon>Candidatus Cryptobacteroides</taxon>
    </lineage>
</organism>
<sequence length="350" mass="38498">MDIDLNLFLQMLGIDSTSSRERGFAGFLAETLPTDRCSVSEYEVGDGTVNLLLGWGRPDIVFCSHLDTVPPYIGPSVCREDGTAVSPDEASGYKGDLIIKGRGSCDAKGQIFAMYCACRELEKRGYDGFGLLLLAGEETGSFGARSFRTAHPGGRTVIVGEPTDNRMVSASKGTKSFGITIRGKSFHSGYPQYGESAVEKFVDFMNRLRTTEFPEDPILGKTTWNVGKLTSDNPQNILSPSLSFRLYFRTTFESDGAVCRTLDSWKTDDVQIESFGGDTPMRYLTLDGFETATVSFGSDAPQLSNFQEKILCGPGSILVAHTSREFIRLSDIRTAAENYVRMFEELGRRK</sequence>
<keyword evidence="3" id="KW-0479">Metal-binding</keyword>
<evidence type="ECO:0000256" key="5">
    <source>
        <dbReference type="ARBA" id="ARBA00022833"/>
    </source>
</evidence>
<reference evidence="7" key="1">
    <citation type="submission" date="2020-10" db="EMBL/GenBank/DDBJ databases">
        <authorList>
            <person name="Gilroy R."/>
        </authorList>
    </citation>
    <scope>NUCLEOTIDE SEQUENCE</scope>
    <source>
        <strain evidence="7">2478</strain>
    </source>
</reference>
<dbReference type="GO" id="GO:0046872">
    <property type="term" value="F:metal ion binding"/>
    <property type="evidence" value="ECO:0007669"/>
    <property type="project" value="UniProtKB-KW"/>
</dbReference>